<evidence type="ECO:0000313" key="1">
    <source>
        <dbReference type="EMBL" id="QNL43320.1"/>
    </source>
</evidence>
<name>A0A7G9B189_9FIRM</name>
<gene>
    <name evidence="1" type="ORF">H8790_07350</name>
</gene>
<sequence length="115" mass="13050">METLILLLSGAAGAAMIKLLDGLLQFALQRRAKRQDDGQARKTEMEKRIEAIADCMMVTMLDRIQYLSKCYIKDGCVDVEDLRRLHIMHEKYHAVGGNGDLDKLIAQVDELPYKI</sequence>
<accession>A0A7G9B189</accession>
<evidence type="ECO:0000313" key="2">
    <source>
        <dbReference type="Proteomes" id="UP000515960"/>
    </source>
</evidence>
<dbReference type="KEGG" id="ohi:H8790_07350"/>
<protein>
    <submittedName>
        <fullName evidence="1">Uncharacterized protein</fullName>
    </submittedName>
</protein>
<dbReference type="Proteomes" id="UP000515960">
    <property type="component" value="Chromosome"/>
</dbReference>
<dbReference type="RefSeq" id="WP_187331911.1">
    <property type="nucleotide sequence ID" value="NZ_CP060490.1"/>
</dbReference>
<keyword evidence="2" id="KW-1185">Reference proteome</keyword>
<organism evidence="1 2">
    <name type="scientific">Oscillibacter hominis</name>
    <dbReference type="NCBI Taxonomy" id="2763056"/>
    <lineage>
        <taxon>Bacteria</taxon>
        <taxon>Bacillati</taxon>
        <taxon>Bacillota</taxon>
        <taxon>Clostridia</taxon>
        <taxon>Eubacteriales</taxon>
        <taxon>Oscillospiraceae</taxon>
        <taxon>Oscillibacter</taxon>
    </lineage>
</organism>
<dbReference type="AlphaFoldDB" id="A0A7G9B189"/>
<dbReference type="EMBL" id="CP060490">
    <property type="protein sequence ID" value="QNL43320.1"/>
    <property type="molecule type" value="Genomic_DNA"/>
</dbReference>
<proteinExistence type="predicted"/>
<reference evidence="1 2" key="1">
    <citation type="submission" date="2020-08" db="EMBL/GenBank/DDBJ databases">
        <authorList>
            <person name="Liu C."/>
            <person name="Sun Q."/>
        </authorList>
    </citation>
    <scope>NUCLEOTIDE SEQUENCE [LARGE SCALE GENOMIC DNA]</scope>
    <source>
        <strain evidence="1 2">NSJ-62</strain>
    </source>
</reference>